<proteinExistence type="predicted"/>
<evidence type="ECO:0000313" key="1">
    <source>
        <dbReference type="EMBL" id="MED6274609.1"/>
    </source>
</evidence>
<accession>A0ABU7DHS3</accession>
<evidence type="ECO:0000313" key="2">
    <source>
        <dbReference type="Proteomes" id="UP001352852"/>
    </source>
</evidence>
<dbReference type="EMBL" id="JAHUTJ010026154">
    <property type="protein sequence ID" value="MED6274609.1"/>
    <property type="molecule type" value="Genomic_DNA"/>
</dbReference>
<protein>
    <submittedName>
        <fullName evidence="1">Uncharacterized protein</fullName>
    </submittedName>
</protein>
<gene>
    <name evidence="1" type="ORF">CHARACLAT_018106</name>
</gene>
<organism evidence="1 2">
    <name type="scientific">Characodon lateralis</name>
    <dbReference type="NCBI Taxonomy" id="208331"/>
    <lineage>
        <taxon>Eukaryota</taxon>
        <taxon>Metazoa</taxon>
        <taxon>Chordata</taxon>
        <taxon>Craniata</taxon>
        <taxon>Vertebrata</taxon>
        <taxon>Euteleostomi</taxon>
        <taxon>Actinopterygii</taxon>
        <taxon>Neopterygii</taxon>
        <taxon>Teleostei</taxon>
        <taxon>Neoteleostei</taxon>
        <taxon>Acanthomorphata</taxon>
        <taxon>Ovalentaria</taxon>
        <taxon>Atherinomorphae</taxon>
        <taxon>Cyprinodontiformes</taxon>
        <taxon>Goodeidae</taxon>
        <taxon>Characodon</taxon>
    </lineage>
</organism>
<reference evidence="1 2" key="1">
    <citation type="submission" date="2021-06" db="EMBL/GenBank/DDBJ databases">
        <authorList>
            <person name="Palmer J.M."/>
        </authorList>
    </citation>
    <scope>NUCLEOTIDE SEQUENCE [LARGE SCALE GENOMIC DNA]</scope>
    <source>
        <strain evidence="1 2">CL_MEX2019</strain>
        <tissue evidence="1">Muscle</tissue>
    </source>
</reference>
<keyword evidence="2" id="KW-1185">Reference proteome</keyword>
<feature type="non-terminal residue" evidence="1">
    <location>
        <position position="122"/>
    </location>
</feature>
<dbReference type="Proteomes" id="UP001352852">
    <property type="component" value="Unassembled WGS sequence"/>
</dbReference>
<sequence length="122" mass="13754">MFIQTYFILSVYVSLRGCTQPLAHRLLEIGTCSPATHYGISELELQQQRLKEGSKVMSFCGPGSEAQSILDCISVPHQKIQDLQNKGFYKITLVSMWYGSLRPHFNPEENITMEPTVNDGSQ</sequence>
<name>A0ABU7DHS3_9TELE</name>
<comment type="caution">
    <text evidence="1">The sequence shown here is derived from an EMBL/GenBank/DDBJ whole genome shotgun (WGS) entry which is preliminary data.</text>
</comment>